<feature type="transmembrane region" description="Helical" evidence="6">
    <location>
        <begin position="550"/>
        <end position="570"/>
    </location>
</feature>
<dbReference type="PANTHER" id="PTHR30619">
    <property type="entry name" value="DNA INTERNALIZATION/COMPETENCE PROTEIN COMEC/REC2"/>
    <property type="match status" value="1"/>
</dbReference>
<dbReference type="Pfam" id="PF00753">
    <property type="entry name" value="Lactamase_B"/>
    <property type="match status" value="1"/>
</dbReference>
<dbReference type="Proteomes" id="UP001596103">
    <property type="component" value="Unassembled WGS sequence"/>
</dbReference>
<accession>A0ABW0J3T9</accession>
<gene>
    <name evidence="8" type="ORF">ACFPTO_02450</name>
</gene>
<comment type="caution">
    <text evidence="8">The sequence shown here is derived from an EMBL/GenBank/DDBJ whole genome shotgun (WGS) entry which is preliminary data.</text>
</comment>
<dbReference type="InterPro" id="IPR001279">
    <property type="entry name" value="Metallo-B-lactamas"/>
</dbReference>
<dbReference type="SUPFAM" id="SSF56281">
    <property type="entry name" value="Metallo-hydrolase/oxidoreductase"/>
    <property type="match status" value="1"/>
</dbReference>
<evidence type="ECO:0000256" key="1">
    <source>
        <dbReference type="ARBA" id="ARBA00004651"/>
    </source>
</evidence>
<dbReference type="RefSeq" id="WP_377709399.1">
    <property type="nucleotide sequence ID" value="NZ_JBHSMP010000006.1"/>
</dbReference>
<evidence type="ECO:0000256" key="2">
    <source>
        <dbReference type="ARBA" id="ARBA00022475"/>
    </source>
</evidence>
<feature type="transmembrane region" description="Helical" evidence="6">
    <location>
        <begin position="29"/>
        <end position="49"/>
    </location>
</feature>
<dbReference type="InterPro" id="IPR035681">
    <property type="entry name" value="ComA-like_MBL"/>
</dbReference>
<name>A0ABW0J3T9_9BURK</name>
<evidence type="ECO:0000256" key="3">
    <source>
        <dbReference type="ARBA" id="ARBA00022692"/>
    </source>
</evidence>
<comment type="subcellular location">
    <subcellularLocation>
        <location evidence="1">Cell membrane</location>
        <topology evidence="1">Multi-pass membrane protein</topology>
    </subcellularLocation>
</comment>
<dbReference type="InterPro" id="IPR025405">
    <property type="entry name" value="DUF4131"/>
</dbReference>
<feature type="transmembrane region" description="Helical" evidence="6">
    <location>
        <begin position="406"/>
        <end position="428"/>
    </location>
</feature>
<feature type="transmembrane region" description="Helical" evidence="6">
    <location>
        <begin position="488"/>
        <end position="505"/>
    </location>
</feature>
<sequence>MRAVWGGFALGVLFLQQQAALPGRDGWALLVVATLAAVAWAALTARALADAEDCGRGRLNDLHDVLPERVRPDDADACCARSLAGQHYGCRRRWRRWSGWLAVWFAAACIGFGYAAYRAQLRLAVALPAAWEKRDIDVTGYVAALPSHAEGRARFLFTVQSWGAPDADAALPRTIQLTWVARDAPLPPLVPGARWRLPVRLKRPHGERNFGLRDAEAALLARGVRATGYVSEPLRALRLPGDAGGIGTAIERWRAAVRARIDGVLAGKSHRGIVVALATGAQDAVSAADWRLLRNTGTSHLVAISGLHLAFVAGLAGWAAGALWRRARWRGIEVPLIVPAQKVAVVGAVCAAAVHAALAGFNVPVQRALWMLAVAAAALLAGRNVARSQVLAWALGLVLLRDPWAVTAAGFWLSFCAVAAILFVVTGVPGARRDNRPDDVPELVYPANDVASVPPDATRKRRFLARLAGAARGVVNRLMSRLTGGARVQWAVTIALAPLTAYWFAQIPLVGPFANALAIPIVSALVTPAVLVSVAIAPPLDAFALRAAHALLKVLAVVLGRFESVPWAVLRLPQPHAWALTCAALGVAWCLAPRGWPLRWIAPFMWLPLLVPAPAGPPVGTFRLTALDIGQGTSVLVQTARHALLFDAGPGPESTHAGERIVVPYLHAHGVERLDMLIVSHDDSDHSGGAQAVLDAIAVSQFVAGIRPEHPLLASARRTGAQVVQCAAGQRWRWDGVDFEMLWPDAGPLVRKPNAHSCVLRVSTTEPGEATAALLAADIEAATERTLVARAPDRLRAQVLVVPHHGSRTSSTEPFLDSVWPLVAIFQVGYLNRFHHPHPGVYARYAMRDIVLARSDIDGAVRIEARLGDLAVERFIDTQRRYWMDVPDIEPI</sequence>
<feature type="transmembrane region" description="Helical" evidence="6">
    <location>
        <begin position="517"/>
        <end position="538"/>
    </location>
</feature>
<dbReference type="InterPro" id="IPR004797">
    <property type="entry name" value="Competence_ComEC/Rec2"/>
</dbReference>
<feature type="transmembrane region" description="Helical" evidence="6">
    <location>
        <begin position="97"/>
        <end position="117"/>
    </location>
</feature>
<keyword evidence="9" id="KW-1185">Reference proteome</keyword>
<dbReference type="InterPro" id="IPR004477">
    <property type="entry name" value="ComEC_N"/>
</dbReference>
<evidence type="ECO:0000256" key="4">
    <source>
        <dbReference type="ARBA" id="ARBA00022989"/>
    </source>
</evidence>
<evidence type="ECO:0000259" key="7">
    <source>
        <dbReference type="SMART" id="SM00849"/>
    </source>
</evidence>
<feature type="domain" description="Metallo-beta-lactamase" evidence="7">
    <location>
        <begin position="631"/>
        <end position="830"/>
    </location>
</feature>
<keyword evidence="4 6" id="KW-1133">Transmembrane helix</keyword>
<dbReference type="Pfam" id="PF03772">
    <property type="entry name" value="Competence"/>
    <property type="match status" value="1"/>
</dbReference>
<dbReference type="InterPro" id="IPR036866">
    <property type="entry name" value="RibonucZ/Hydroxyglut_hydro"/>
</dbReference>
<dbReference type="InterPro" id="IPR052159">
    <property type="entry name" value="Competence_DNA_uptake"/>
</dbReference>
<reference evidence="9" key="1">
    <citation type="journal article" date="2019" name="Int. J. Syst. Evol. Microbiol.">
        <title>The Global Catalogue of Microorganisms (GCM) 10K type strain sequencing project: providing services to taxonomists for standard genome sequencing and annotation.</title>
        <authorList>
            <consortium name="The Broad Institute Genomics Platform"/>
            <consortium name="The Broad Institute Genome Sequencing Center for Infectious Disease"/>
            <person name="Wu L."/>
            <person name="Ma J."/>
        </authorList>
    </citation>
    <scope>NUCLEOTIDE SEQUENCE [LARGE SCALE GENOMIC DNA]</scope>
    <source>
        <strain evidence="9">CCUG 56042</strain>
    </source>
</reference>
<organism evidence="8 9">
    <name type="scientific">Paraburkholderia denitrificans</name>
    <dbReference type="NCBI Taxonomy" id="694025"/>
    <lineage>
        <taxon>Bacteria</taxon>
        <taxon>Pseudomonadati</taxon>
        <taxon>Pseudomonadota</taxon>
        <taxon>Betaproteobacteria</taxon>
        <taxon>Burkholderiales</taxon>
        <taxon>Burkholderiaceae</taxon>
        <taxon>Paraburkholderia</taxon>
    </lineage>
</organism>
<evidence type="ECO:0000313" key="9">
    <source>
        <dbReference type="Proteomes" id="UP001596103"/>
    </source>
</evidence>
<keyword evidence="5 6" id="KW-0472">Membrane</keyword>
<feature type="transmembrane region" description="Helical" evidence="6">
    <location>
        <begin position="301"/>
        <end position="324"/>
    </location>
</feature>
<protein>
    <submittedName>
        <fullName evidence="8">DNA internalization-related competence protein ComEC/Rec2</fullName>
    </submittedName>
</protein>
<evidence type="ECO:0000256" key="6">
    <source>
        <dbReference type="SAM" id="Phobius"/>
    </source>
</evidence>
<dbReference type="NCBIfam" id="TIGR00361">
    <property type="entry name" value="ComEC_Rec2"/>
    <property type="match status" value="1"/>
</dbReference>
<dbReference type="SMART" id="SM00849">
    <property type="entry name" value="Lactamase_B"/>
    <property type="match status" value="1"/>
</dbReference>
<dbReference type="NCBIfam" id="TIGR00360">
    <property type="entry name" value="ComEC_N-term"/>
    <property type="match status" value="1"/>
</dbReference>
<evidence type="ECO:0000313" key="8">
    <source>
        <dbReference type="EMBL" id="MFC5427677.1"/>
    </source>
</evidence>
<dbReference type="Pfam" id="PF13567">
    <property type="entry name" value="DUF4131"/>
    <property type="match status" value="1"/>
</dbReference>
<proteinExistence type="predicted"/>
<keyword evidence="3 6" id="KW-0812">Transmembrane</keyword>
<dbReference type="PANTHER" id="PTHR30619:SF1">
    <property type="entry name" value="RECOMBINATION PROTEIN 2"/>
    <property type="match status" value="1"/>
</dbReference>
<evidence type="ECO:0000256" key="5">
    <source>
        <dbReference type="ARBA" id="ARBA00023136"/>
    </source>
</evidence>
<dbReference type="CDD" id="cd07731">
    <property type="entry name" value="ComA-like_MBL-fold"/>
    <property type="match status" value="1"/>
</dbReference>
<dbReference type="EMBL" id="JBHSMP010000006">
    <property type="protein sequence ID" value="MFC5427677.1"/>
    <property type="molecule type" value="Genomic_DNA"/>
</dbReference>
<dbReference type="Gene3D" id="3.60.15.10">
    <property type="entry name" value="Ribonuclease Z/Hydroxyacylglutathione hydrolase-like"/>
    <property type="match status" value="1"/>
</dbReference>
<keyword evidence="2" id="KW-1003">Cell membrane</keyword>